<sequence length="125" mass="14155">MRKSFKDSLKALKAKFISPIPCVRISKGCSVHQAGLRGDKIDVVVKVQHPGIRDLMMTDIRNLQAFALYIQKNDVKFDLFSVTKEMEKKAVSKLIFTNRGFDGCQLFDSTCRTYKGIYTPSSSRT</sequence>
<organism evidence="2 3">
    <name type="scientific">Gossypium arboreum</name>
    <name type="common">Tree cotton</name>
    <name type="synonym">Gossypium nanking</name>
    <dbReference type="NCBI Taxonomy" id="29729"/>
    <lineage>
        <taxon>Eukaryota</taxon>
        <taxon>Viridiplantae</taxon>
        <taxon>Streptophyta</taxon>
        <taxon>Embryophyta</taxon>
        <taxon>Tracheophyta</taxon>
        <taxon>Spermatophyta</taxon>
        <taxon>Magnoliopsida</taxon>
        <taxon>eudicotyledons</taxon>
        <taxon>Gunneridae</taxon>
        <taxon>Pentapetalae</taxon>
        <taxon>rosids</taxon>
        <taxon>malvids</taxon>
        <taxon>Malvales</taxon>
        <taxon>Malvaceae</taxon>
        <taxon>Malvoideae</taxon>
        <taxon>Gossypium</taxon>
    </lineage>
</organism>
<dbReference type="Proteomes" id="UP001358586">
    <property type="component" value="Chromosome 6"/>
</dbReference>
<dbReference type="EMBL" id="JARKNE010000006">
    <property type="protein sequence ID" value="KAK5825117.1"/>
    <property type="molecule type" value="Genomic_DNA"/>
</dbReference>
<feature type="domain" description="ABC1 atypical kinase-like" evidence="1">
    <location>
        <begin position="30"/>
        <end position="98"/>
    </location>
</feature>
<name>A0ABR0PL40_GOSAR</name>
<evidence type="ECO:0000313" key="3">
    <source>
        <dbReference type="Proteomes" id="UP001358586"/>
    </source>
</evidence>
<evidence type="ECO:0000313" key="2">
    <source>
        <dbReference type="EMBL" id="KAK5825117.1"/>
    </source>
</evidence>
<keyword evidence="3" id="KW-1185">Reference proteome</keyword>
<gene>
    <name evidence="2" type="ORF">PVK06_019921</name>
</gene>
<protein>
    <recommendedName>
        <fullName evidence="1">ABC1 atypical kinase-like domain-containing protein</fullName>
    </recommendedName>
</protein>
<dbReference type="Pfam" id="PF03109">
    <property type="entry name" value="ABC1"/>
    <property type="match status" value="1"/>
</dbReference>
<accession>A0ABR0PL40</accession>
<proteinExistence type="predicted"/>
<reference evidence="2 3" key="1">
    <citation type="submission" date="2023-03" db="EMBL/GenBank/DDBJ databases">
        <title>WGS of Gossypium arboreum.</title>
        <authorList>
            <person name="Yu D."/>
        </authorList>
    </citation>
    <scope>NUCLEOTIDE SEQUENCE [LARGE SCALE GENOMIC DNA]</scope>
    <source>
        <tissue evidence="2">Leaf</tissue>
    </source>
</reference>
<comment type="caution">
    <text evidence="2">The sequence shown here is derived from an EMBL/GenBank/DDBJ whole genome shotgun (WGS) entry which is preliminary data.</text>
</comment>
<dbReference type="InterPro" id="IPR004147">
    <property type="entry name" value="ABC1_dom"/>
</dbReference>
<evidence type="ECO:0000259" key="1">
    <source>
        <dbReference type="Pfam" id="PF03109"/>
    </source>
</evidence>